<name>A0A9P1JZM0_9PROT</name>
<evidence type="ECO:0000313" key="1">
    <source>
        <dbReference type="EMBL" id="CCD02858.1"/>
    </source>
</evidence>
<keyword evidence="1" id="KW-0614">Plasmid</keyword>
<evidence type="ECO:0000313" key="2">
    <source>
        <dbReference type="Proteomes" id="UP000007319"/>
    </source>
</evidence>
<sequence>MKLTKAQARVLGALAASTGGMGFRDEYGRSSMDVLIRRSLVDAPISSFGRVHITNAGRAALAQEEGQ</sequence>
<reference evidence="1 2" key="1">
    <citation type="journal article" date="2011" name="PLoS Genet.">
        <title>Azospirillum genomes reveal transition of bacteria from aquatic to terrestrial environments.</title>
        <authorList>
            <person name="Wisniewski-Dye F."/>
            <person name="Borziak K."/>
            <person name="Khalsa-Moyers G."/>
            <person name="Alexandre G."/>
            <person name="Sukharnikov L.O."/>
            <person name="Wuichet K."/>
            <person name="Hurst G.B."/>
            <person name="McDonald W.H."/>
            <person name="Robertson J.S."/>
            <person name="Barbe V."/>
            <person name="Calteau A."/>
            <person name="Rouy Z."/>
            <person name="Mangenot S."/>
            <person name="Prigent-Combaret C."/>
            <person name="Normand P."/>
            <person name="Boyer M."/>
            <person name="Siguier P."/>
            <person name="Dessaux Y."/>
            <person name="Elmerich C."/>
            <person name="Condemine G."/>
            <person name="Krishnen G."/>
            <person name="Kennedy I."/>
            <person name="Paterson A.H."/>
            <person name="Gonzalez V."/>
            <person name="Mavingui P."/>
            <person name="Zhulin I.B."/>
        </authorList>
    </citation>
    <scope>NUCLEOTIDE SEQUENCE [LARGE SCALE GENOMIC DNA]</scope>
    <source>
        <strain evidence="1 2">Sp245</strain>
    </source>
</reference>
<keyword evidence="2" id="KW-1185">Reference proteome</keyword>
<dbReference type="EMBL" id="HE577330">
    <property type="protein sequence ID" value="CCD02858.1"/>
    <property type="molecule type" value="Genomic_DNA"/>
</dbReference>
<dbReference type="KEGG" id="abs:AZOBR_p340096"/>
<protein>
    <submittedName>
        <fullName evidence="1">Uncharacterized protein</fullName>
    </submittedName>
</protein>
<dbReference type="Proteomes" id="UP000007319">
    <property type="component" value="Plasmid AZOBR_p3"/>
</dbReference>
<geneLocation type="plasmid" evidence="1 2">
    <name>AZOBR_p3</name>
</geneLocation>
<organism evidence="1 2">
    <name type="scientific">Azospirillum baldaniorum</name>
    <dbReference type="NCBI Taxonomy" id="1064539"/>
    <lineage>
        <taxon>Bacteria</taxon>
        <taxon>Pseudomonadati</taxon>
        <taxon>Pseudomonadota</taxon>
        <taxon>Alphaproteobacteria</taxon>
        <taxon>Rhodospirillales</taxon>
        <taxon>Azospirillaceae</taxon>
        <taxon>Azospirillum</taxon>
    </lineage>
</organism>
<accession>A0A9P1JZM0</accession>
<dbReference type="AlphaFoldDB" id="A0A9P1JZM0"/>
<proteinExistence type="predicted"/>
<gene>
    <name evidence="1" type="ORF">AZOBR_p340096</name>
</gene>
<dbReference type="RefSeq" id="WP_014199370.1">
    <property type="nucleotide sequence ID" value="NC_016595.1"/>
</dbReference>